<dbReference type="PIRSF" id="PIRSF028451">
    <property type="entry name" value="UCP028451"/>
    <property type="match status" value="1"/>
</dbReference>
<dbReference type="Pfam" id="PF09365">
    <property type="entry name" value="DUF2461"/>
    <property type="match status" value="1"/>
</dbReference>
<dbReference type="PANTHER" id="PTHR36452:SF1">
    <property type="entry name" value="DUF2461 DOMAIN-CONTAINING PROTEIN"/>
    <property type="match status" value="1"/>
</dbReference>
<organism evidence="1 2">
    <name type="scientific">Arenibacter nanhaiticus</name>
    <dbReference type="NCBI Taxonomy" id="558155"/>
    <lineage>
        <taxon>Bacteria</taxon>
        <taxon>Pseudomonadati</taxon>
        <taxon>Bacteroidota</taxon>
        <taxon>Flavobacteriia</taxon>
        <taxon>Flavobacteriales</taxon>
        <taxon>Flavobacteriaceae</taxon>
        <taxon>Arenibacter</taxon>
    </lineage>
</organism>
<reference evidence="1 2" key="1">
    <citation type="submission" date="2016-11" db="EMBL/GenBank/DDBJ databases">
        <authorList>
            <person name="Jaros S."/>
            <person name="Januszkiewicz K."/>
            <person name="Wedrychowicz H."/>
        </authorList>
    </citation>
    <scope>NUCLEOTIDE SEQUENCE [LARGE SCALE GENOMIC DNA]</scope>
    <source>
        <strain evidence="1 2">CGMCC 1.8863</strain>
    </source>
</reference>
<name>A0A1M6E667_9FLAO</name>
<dbReference type="InterPro" id="IPR015996">
    <property type="entry name" value="UCP028451"/>
</dbReference>
<dbReference type="AlphaFoldDB" id="A0A1M6E667"/>
<gene>
    <name evidence="1" type="ORF">SAMN04487911_10637</name>
</gene>
<keyword evidence="2" id="KW-1185">Reference proteome</keyword>
<evidence type="ECO:0000313" key="2">
    <source>
        <dbReference type="Proteomes" id="UP000184231"/>
    </source>
</evidence>
<sequence>MGITAFNRTTYNFSSQKARGSFTLKELNSKMNFKNVFEFLEQLNQNNSKEWMDQNRKWYHEVRDSYISWLNGLDLSLAAIDDEYYPTPGKRGINRINNNLMFHPNKPIYKDHFGAGLDKEPNKGDFYIEIGLKHCMLAGGLWRPDPKTLKSIRDGIDYDGEELIKILNKPTFKAAFGGLVEDEKLKKAPKGFSNGHPHIELLRNKTFAVMHPLAKKEVLQDDFNDRIIEIYKEMLPFRRYLNRAVTV</sequence>
<dbReference type="InterPro" id="IPR012808">
    <property type="entry name" value="CHP02453"/>
</dbReference>
<dbReference type="PANTHER" id="PTHR36452">
    <property type="entry name" value="CHROMOSOME 12, WHOLE GENOME SHOTGUN SEQUENCE"/>
    <property type="match status" value="1"/>
</dbReference>
<accession>A0A1M6E667</accession>
<proteinExistence type="predicted"/>
<protein>
    <submittedName>
        <fullName evidence="1">TIGR02453 family protein</fullName>
    </submittedName>
</protein>
<dbReference type="EMBL" id="FQYX01000006">
    <property type="protein sequence ID" value="SHI80893.1"/>
    <property type="molecule type" value="Genomic_DNA"/>
</dbReference>
<dbReference type="Proteomes" id="UP000184231">
    <property type="component" value="Unassembled WGS sequence"/>
</dbReference>
<dbReference type="STRING" id="558155.SAMN04487911_10637"/>
<evidence type="ECO:0000313" key="1">
    <source>
        <dbReference type="EMBL" id="SHI80893.1"/>
    </source>
</evidence>
<dbReference type="NCBIfam" id="TIGR02453">
    <property type="entry name" value="TIGR02453 family protein"/>
    <property type="match status" value="1"/>
</dbReference>